<gene>
    <name evidence="11" type="ORF">BPOR_0004g00460</name>
</gene>
<comment type="caution">
    <text evidence="11">The sequence shown here is derived from an EMBL/GenBank/DDBJ whole genome shotgun (WGS) entry which is preliminary data.</text>
</comment>
<comment type="similarity">
    <text evidence="2">Belongs to the mis12 family.</text>
</comment>
<keyword evidence="6" id="KW-0995">Kinetochore</keyword>
<sequence>MSAADTALLTEHLTYRPIAVIDDIINSINLLAFRAIDALEKGLFAAPPSSIGFTPTSALSAEEVATQCQHEIENGVYKLETLLNAKIDKNFDKMEIYLLRNVFAVPPDVRDWIRLSHYEGLDFRSAEENGAGADGVPTSETVTLQRKRLRETMKLNAVLRAEKERNERTIAALKGIISPSQSSSAKKTVKAEDGTEMEVDVEDDERPSLAFLQKKGNLTKDGKHPIATTTEFALAQLPALKQLLDNLGPRLKELSEGDGMAGMVGEQEKSWRRERLEFIEKETRRHLENVRGLELGSQGEVRDGEWQGEGRKLGNGEVEDLETVVGMFESHAAPPEDARFMRLILAFLGYTQGWAD</sequence>
<organism evidence="11 12">
    <name type="scientific">Botrytis porri</name>
    <dbReference type="NCBI Taxonomy" id="87229"/>
    <lineage>
        <taxon>Eukaryota</taxon>
        <taxon>Fungi</taxon>
        <taxon>Dikarya</taxon>
        <taxon>Ascomycota</taxon>
        <taxon>Pezizomycotina</taxon>
        <taxon>Leotiomycetes</taxon>
        <taxon>Helotiales</taxon>
        <taxon>Sclerotiniaceae</taxon>
        <taxon>Botrytis</taxon>
    </lineage>
</organism>
<dbReference type="Pfam" id="PF05859">
    <property type="entry name" value="Mis12"/>
    <property type="match status" value="1"/>
</dbReference>
<evidence type="ECO:0000256" key="5">
    <source>
        <dbReference type="ARBA" id="ARBA00022776"/>
    </source>
</evidence>
<evidence type="ECO:0008006" key="13">
    <source>
        <dbReference type="Google" id="ProtNLM"/>
    </source>
</evidence>
<evidence type="ECO:0000256" key="4">
    <source>
        <dbReference type="ARBA" id="ARBA00022618"/>
    </source>
</evidence>
<keyword evidence="8" id="KW-0131">Cell cycle</keyword>
<evidence type="ECO:0000256" key="6">
    <source>
        <dbReference type="ARBA" id="ARBA00022838"/>
    </source>
</evidence>
<proteinExistence type="inferred from homology"/>
<evidence type="ECO:0000256" key="1">
    <source>
        <dbReference type="ARBA" id="ARBA00004629"/>
    </source>
</evidence>
<evidence type="ECO:0000256" key="9">
    <source>
        <dbReference type="ARBA" id="ARBA00023328"/>
    </source>
</evidence>
<evidence type="ECO:0000256" key="2">
    <source>
        <dbReference type="ARBA" id="ARBA00008643"/>
    </source>
</evidence>
<evidence type="ECO:0000313" key="12">
    <source>
        <dbReference type="Proteomes" id="UP000297280"/>
    </source>
</evidence>
<keyword evidence="7" id="KW-0175">Coiled coil</keyword>
<dbReference type="Proteomes" id="UP000297280">
    <property type="component" value="Unassembled WGS sequence"/>
</dbReference>
<dbReference type="GO" id="GO:0005634">
    <property type="term" value="C:nucleus"/>
    <property type="evidence" value="ECO:0007669"/>
    <property type="project" value="InterPro"/>
</dbReference>
<keyword evidence="12" id="KW-1185">Reference proteome</keyword>
<evidence type="ECO:0000256" key="7">
    <source>
        <dbReference type="ARBA" id="ARBA00023054"/>
    </source>
</evidence>
<feature type="compositionally biased region" description="Acidic residues" evidence="10">
    <location>
        <begin position="194"/>
        <end position="205"/>
    </location>
</feature>
<protein>
    <recommendedName>
        <fullName evidence="13">Mis12 domain-containing protein</fullName>
    </recommendedName>
</protein>
<dbReference type="InterPro" id="IPR008685">
    <property type="entry name" value="Centromere_Mis12"/>
</dbReference>
<comment type="subcellular location">
    <subcellularLocation>
        <location evidence="1">Chromosome</location>
        <location evidence="1">Centromere</location>
        <location evidence="1">Kinetochore</location>
    </subcellularLocation>
</comment>
<evidence type="ECO:0000256" key="10">
    <source>
        <dbReference type="SAM" id="MobiDB-lite"/>
    </source>
</evidence>
<dbReference type="EMBL" id="PQXO01000004">
    <property type="protein sequence ID" value="TGO92401.1"/>
    <property type="molecule type" value="Genomic_DNA"/>
</dbReference>
<dbReference type="GO" id="GO:0051301">
    <property type="term" value="P:cell division"/>
    <property type="evidence" value="ECO:0007669"/>
    <property type="project" value="UniProtKB-KW"/>
</dbReference>
<dbReference type="GO" id="GO:0000070">
    <property type="term" value="P:mitotic sister chromatid segregation"/>
    <property type="evidence" value="ECO:0007669"/>
    <property type="project" value="TreeGrafter"/>
</dbReference>
<accession>A0A4Z1L692</accession>
<evidence type="ECO:0000313" key="11">
    <source>
        <dbReference type="EMBL" id="TGO92401.1"/>
    </source>
</evidence>
<keyword evidence="5" id="KW-0498">Mitosis</keyword>
<evidence type="ECO:0000256" key="8">
    <source>
        <dbReference type="ARBA" id="ARBA00023306"/>
    </source>
</evidence>
<dbReference type="GO" id="GO:0051382">
    <property type="term" value="P:kinetochore assembly"/>
    <property type="evidence" value="ECO:0007669"/>
    <property type="project" value="TreeGrafter"/>
</dbReference>
<evidence type="ECO:0000256" key="3">
    <source>
        <dbReference type="ARBA" id="ARBA00022454"/>
    </source>
</evidence>
<keyword evidence="9" id="KW-0137">Centromere</keyword>
<feature type="region of interest" description="Disordered" evidence="10">
    <location>
        <begin position="182"/>
        <end position="205"/>
    </location>
</feature>
<dbReference type="GO" id="GO:0000444">
    <property type="term" value="C:MIS12/MIND type complex"/>
    <property type="evidence" value="ECO:0007669"/>
    <property type="project" value="TreeGrafter"/>
</dbReference>
<dbReference type="PANTHER" id="PTHR14527">
    <property type="entry name" value="PROTEIN MIS12 HOMOLOG"/>
    <property type="match status" value="1"/>
</dbReference>
<reference evidence="11 12" key="1">
    <citation type="submission" date="2017-12" db="EMBL/GenBank/DDBJ databases">
        <title>Comparative genomics of Botrytis spp.</title>
        <authorList>
            <person name="Valero-Jimenez C.A."/>
            <person name="Tapia P."/>
            <person name="Veloso J."/>
            <person name="Silva-Moreno E."/>
            <person name="Staats M."/>
            <person name="Valdes J.H."/>
            <person name="Van Kan J.A.L."/>
        </authorList>
    </citation>
    <scope>NUCLEOTIDE SEQUENCE [LARGE SCALE GENOMIC DNA]</scope>
    <source>
        <strain evidence="11 12">MUCL3349</strain>
    </source>
</reference>
<name>A0A4Z1L692_9HELO</name>
<keyword evidence="3" id="KW-0158">Chromosome</keyword>
<dbReference type="PANTHER" id="PTHR14527:SF2">
    <property type="entry name" value="PROTEIN MIS12 HOMOLOG"/>
    <property type="match status" value="1"/>
</dbReference>
<keyword evidence="4" id="KW-0132">Cell division</keyword>
<dbReference type="AlphaFoldDB" id="A0A4Z1L692"/>